<feature type="region of interest" description="Disordered" evidence="1">
    <location>
        <begin position="59"/>
        <end position="157"/>
    </location>
</feature>
<feature type="compositionally biased region" description="Low complexity" evidence="1">
    <location>
        <begin position="62"/>
        <end position="74"/>
    </location>
</feature>
<evidence type="ECO:0000313" key="2">
    <source>
        <dbReference type="EMBL" id="MOY34043.1"/>
    </source>
</evidence>
<dbReference type="EMBL" id="GHJT01000072">
    <property type="protein sequence ID" value="MOY34043.1"/>
    <property type="molecule type" value="Transcribed_RNA"/>
</dbReference>
<name>A0A4D5RAF7_IXOSC</name>
<evidence type="ECO:0000256" key="1">
    <source>
        <dbReference type="SAM" id="MobiDB-lite"/>
    </source>
</evidence>
<proteinExistence type="predicted"/>
<sequence>MARPLRPCASGWVAWALGPPWRTWSASLTALAPSARSTGSRVRTTPTCSTTALTPHRRLARRCGASRSAGRTSGCVLTLPIPTPSVTTRASHPRGHQSPSGRTSQTRPGQGATTSPAGGRPPGGRRPLASRAPRGVLRPLAPTGVRAPPRAHRPSGKTVAAAAVVPGRCRRCRNWGARVRQRGRGAWC</sequence>
<reference evidence="2" key="1">
    <citation type="submission" date="2019-04" db="EMBL/GenBank/DDBJ databases">
        <title>An insight into the mialome of Ixodes scapularis.</title>
        <authorList>
            <person name="Ribeiro J.M."/>
            <person name="Mather T.N."/>
            <person name="Karim S."/>
        </authorList>
    </citation>
    <scope>NUCLEOTIDE SEQUENCE</scope>
</reference>
<accession>A0A4D5RAF7</accession>
<feature type="compositionally biased region" description="Polar residues" evidence="1">
    <location>
        <begin position="97"/>
        <end position="108"/>
    </location>
</feature>
<protein>
    <submittedName>
        <fullName evidence="2">Putative conserved secreted protein</fullName>
    </submittedName>
</protein>
<dbReference type="AlphaFoldDB" id="A0A4D5RAF7"/>
<feature type="compositionally biased region" description="Low complexity" evidence="1">
    <location>
        <begin position="125"/>
        <end position="135"/>
    </location>
</feature>
<organism evidence="2">
    <name type="scientific">Ixodes scapularis</name>
    <name type="common">Black-legged tick</name>
    <name type="synonym">Deer tick</name>
    <dbReference type="NCBI Taxonomy" id="6945"/>
    <lineage>
        <taxon>Eukaryota</taxon>
        <taxon>Metazoa</taxon>
        <taxon>Ecdysozoa</taxon>
        <taxon>Arthropoda</taxon>
        <taxon>Chelicerata</taxon>
        <taxon>Arachnida</taxon>
        <taxon>Acari</taxon>
        <taxon>Parasitiformes</taxon>
        <taxon>Ixodida</taxon>
        <taxon>Ixodoidea</taxon>
        <taxon>Ixodidae</taxon>
        <taxon>Ixodinae</taxon>
        <taxon>Ixodes</taxon>
    </lineage>
</organism>